<evidence type="ECO:0000313" key="3">
    <source>
        <dbReference type="Proteomes" id="UP000218231"/>
    </source>
</evidence>
<evidence type="ECO:0000313" key="2">
    <source>
        <dbReference type="EMBL" id="PAV93340.1"/>
    </source>
</evidence>
<comment type="caution">
    <text evidence="2">The sequence shown here is derived from an EMBL/GenBank/DDBJ whole genome shotgun (WGS) entry which is preliminary data.</text>
</comment>
<name>A0A2A2M4E5_9BILA</name>
<evidence type="ECO:0000256" key="1">
    <source>
        <dbReference type="SAM" id="MobiDB-lite"/>
    </source>
</evidence>
<reference evidence="2 3" key="1">
    <citation type="journal article" date="2017" name="Curr. Biol.">
        <title>Genome architecture and evolution of a unichromosomal asexual nematode.</title>
        <authorList>
            <person name="Fradin H."/>
            <person name="Zegar C."/>
            <person name="Gutwein M."/>
            <person name="Lucas J."/>
            <person name="Kovtun M."/>
            <person name="Corcoran D."/>
            <person name="Baugh L.R."/>
            <person name="Kiontke K."/>
            <person name="Gunsalus K."/>
            <person name="Fitch D.H."/>
            <person name="Piano F."/>
        </authorList>
    </citation>
    <scope>NUCLEOTIDE SEQUENCE [LARGE SCALE GENOMIC DNA]</scope>
    <source>
        <strain evidence="2">PF1309</strain>
    </source>
</reference>
<feature type="region of interest" description="Disordered" evidence="1">
    <location>
        <begin position="27"/>
        <end position="76"/>
    </location>
</feature>
<dbReference type="Proteomes" id="UP000218231">
    <property type="component" value="Unassembled WGS sequence"/>
</dbReference>
<organism evidence="2 3">
    <name type="scientific">Diploscapter pachys</name>
    <dbReference type="NCBI Taxonomy" id="2018661"/>
    <lineage>
        <taxon>Eukaryota</taxon>
        <taxon>Metazoa</taxon>
        <taxon>Ecdysozoa</taxon>
        <taxon>Nematoda</taxon>
        <taxon>Chromadorea</taxon>
        <taxon>Rhabditida</taxon>
        <taxon>Rhabditina</taxon>
        <taxon>Rhabditomorpha</taxon>
        <taxon>Rhabditoidea</taxon>
        <taxon>Rhabditidae</taxon>
        <taxon>Diploscapter</taxon>
    </lineage>
</organism>
<feature type="compositionally biased region" description="Low complexity" evidence="1">
    <location>
        <begin position="27"/>
        <end position="37"/>
    </location>
</feature>
<dbReference type="EMBL" id="LIAE01005439">
    <property type="protein sequence ID" value="PAV93340.1"/>
    <property type="molecule type" value="Genomic_DNA"/>
</dbReference>
<gene>
    <name evidence="2" type="ORF">WR25_07288</name>
</gene>
<accession>A0A2A2M4E5</accession>
<sequence>MTAAGIDVAKVRPTFSPRYTFAAVNSSVMSPPSRMPRTVSSATGVVRSDREEGAVAMDRGTRRQGEVSRGSARRMADRQWWASARHKLALSRQRTLLSARRRP</sequence>
<dbReference type="AlphaFoldDB" id="A0A2A2M4E5"/>
<feature type="compositionally biased region" description="Basic and acidic residues" evidence="1">
    <location>
        <begin position="47"/>
        <end position="66"/>
    </location>
</feature>
<proteinExistence type="predicted"/>
<keyword evidence="3" id="KW-1185">Reference proteome</keyword>
<protein>
    <submittedName>
        <fullName evidence="2">Uncharacterized protein</fullName>
    </submittedName>
</protein>